<organism evidence="8 9">
    <name type="scientific">Strigamia maritima</name>
    <name type="common">European centipede</name>
    <name type="synonym">Geophilus maritimus</name>
    <dbReference type="NCBI Taxonomy" id="126957"/>
    <lineage>
        <taxon>Eukaryota</taxon>
        <taxon>Metazoa</taxon>
        <taxon>Ecdysozoa</taxon>
        <taxon>Arthropoda</taxon>
        <taxon>Myriapoda</taxon>
        <taxon>Chilopoda</taxon>
        <taxon>Pleurostigmophora</taxon>
        <taxon>Geophilomorpha</taxon>
        <taxon>Linotaeniidae</taxon>
        <taxon>Strigamia</taxon>
    </lineage>
</organism>
<dbReference type="GO" id="GO:0009653">
    <property type="term" value="P:anatomical structure morphogenesis"/>
    <property type="evidence" value="ECO:0007669"/>
    <property type="project" value="TreeGrafter"/>
</dbReference>
<dbReference type="OMA" id="NAPYPRT"/>
<keyword evidence="9" id="KW-1185">Reference proteome</keyword>
<dbReference type="SMART" id="SM00339">
    <property type="entry name" value="FH"/>
    <property type="match status" value="1"/>
</dbReference>
<evidence type="ECO:0000256" key="1">
    <source>
        <dbReference type="ARBA" id="ARBA00004123"/>
    </source>
</evidence>
<keyword evidence="3 6" id="KW-0238">DNA-binding</keyword>
<dbReference type="AlphaFoldDB" id="T1IL75"/>
<feature type="DNA-binding region" description="Fork-head" evidence="6">
    <location>
        <begin position="80"/>
        <end position="174"/>
    </location>
</feature>
<dbReference type="InterPro" id="IPR036388">
    <property type="entry name" value="WH-like_DNA-bd_sf"/>
</dbReference>
<dbReference type="InterPro" id="IPR047515">
    <property type="entry name" value="FH_FOXL2"/>
</dbReference>
<dbReference type="InterPro" id="IPR036390">
    <property type="entry name" value="WH_DNA-bd_sf"/>
</dbReference>
<dbReference type="Proteomes" id="UP000014500">
    <property type="component" value="Unassembled WGS sequence"/>
</dbReference>
<evidence type="ECO:0000313" key="9">
    <source>
        <dbReference type="Proteomes" id="UP000014500"/>
    </source>
</evidence>
<keyword evidence="4" id="KW-0804">Transcription</keyword>
<evidence type="ECO:0000256" key="4">
    <source>
        <dbReference type="ARBA" id="ARBA00023163"/>
    </source>
</evidence>
<comment type="subcellular location">
    <subcellularLocation>
        <location evidence="1 6">Nucleus</location>
    </subcellularLocation>
</comment>
<dbReference type="Pfam" id="PF00250">
    <property type="entry name" value="Forkhead"/>
    <property type="match status" value="1"/>
</dbReference>
<dbReference type="GO" id="GO:0030154">
    <property type="term" value="P:cell differentiation"/>
    <property type="evidence" value="ECO:0007669"/>
    <property type="project" value="TreeGrafter"/>
</dbReference>
<feature type="domain" description="Fork-head" evidence="7">
    <location>
        <begin position="80"/>
        <end position="174"/>
    </location>
</feature>
<name>T1IL75_STRMM</name>
<reference evidence="8" key="2">
    <citation type="submission" date="2015-02" db="UniProtKB">
        <authorList>
            <consortium name="EnsemblMetazoa"/>
        </authorList>
    </citation>
    <scope>IDENTIFICATION</scope>
</reference>
<keyword evidence="2" id="KW-0805">Transcription regulation</keyword>
<dbReference type="InterPro" id="IPR050211">
    <property type="entry name" value="FOX_domain-containing"/>
</dbReference>
<proteinExistence type="predicted"/>
<dbReference type="GO" id="GO:0000978">
    <property type="term" value="F:RNA polymerase II cis-regulatory region sequence-specific DNA binding"/>
    <property type="evidence" value="ECO:0007669"/>
    <property type="project" value="TreeGrafter"/>
</dbReference>
<dbReference type="HOGENOM" id="CLU_898105_0_0_1"/>
<dbReference type="PANTHER" id="PTHR11829">
    <property type="entry name" value="FORKHEAD BOX PROTEIN"/>
    <property type="match status" value="1"/>
</dbReference>
<dbReference type="EMBL" id="JH430738">
    <property type="status" value="NOT_ANNOTATED_CDS"/>
    <property type="molecule type" value="Genomic_DNA"/>
</dbReference>
<keyword evidence="5 6" id="KW-0539">Nucleus</keyword>
<dbReference type="GO" id="GO:0000981">
    <property type="term" value="F:DNA-binding transcription factor activity, RNA polymerase II-specific"/>
    <property type="evidence" value="ECO:0007669"/>
    <property type="project" value="TreeGrafter"/>
</dbReference>
<reference evidence="9" key="1">
    <citation type="submission" date="2011-05" db="EMBL/GenBank/DDBJ databases">
        <authorList>
            <person name="Richards S.R."/>
            <person name="Qu J."/>
            <person name="Jiang H."/>
            <person name="Jhangiani S.N."/>
            <person name="Agravi P."/>
            <person name="Goodspeed R."/>
            <person name="Gross S."/>
            <person name="Mandapat C."/>
            <person name="Jackson L."/>
            <person name="Mathew T."/>
            <person name="Pu L."/>
            <person name="Thornton R."/>
            <person name="Saada N."/>
            <person name="Wilczek-Boney K.B."/>
            <person name="Lee S."/>
            <person name="Kovar C."/>
            <person name="Wu Y."/>
            <person name="Scherer S.E."/>
            <person name="Worley K.C."/>
            <person name="Muzny D.M."/>
            <person name="Gibbs R."/>
        </authorList>
    </citation>
    <scope>NUCLEOTIDE SEQUENCE</scope>
    <source>
        <strain evidence="9">Brora</strain>
    </source>
</reference>
<dbReference type="PROSITE" id="PS00658">
    <property type="entry name" value="FORK_HEAD_2"/>
    <property type="match status" value="1"/>
</dbReference>
<dbReference type="FunFam" id="1.10.10.10:FF:000016">
    <property type="entry name" value="Forkhead box protein I1"/>
    <property type="match status" value="1"/>
</dbReference>
<dbReference type="EnsemblMetazoa" id="SMAR001695-RA">
    <property type="protein sequence ID" value="SMAR001695-PA"/>
    <property type="gene ID" value="SMAR001695"/>
</dbReference>
<sequence>MDCLPIQMDRLPIQIDHLTALQSSSARSSSGKRLPDLVPIRTSSCAEMSVTKPDVITTVSHTETTLHSESSLKEKDSLVKPAYSYVALIAMAIKESPEKKLTLSEIYSYITKKFPFYQKSKKNWQNSIRHNLSLNECFIKIPREGGGERKGNYWTLDPQSEDMFDNGNFRRRRRMKRPYRPNAPYPRTFLPEPFSASHLAISSGRNFFTSSYNASSWPLAPHLQSPSLAYNSCQVASQAASQSLSPYSQIQSQLQSVQALQLPSINGYNQLATAATVQSSGNCTALSYPSGYHRQPGSDRSFHSMRYYQY</sequence>
<evidence type="ECO:0000256" key="3">
    <source>
        <dbReference type="ARBA" id="ARBA00023125"/>
    </source>
</evidence>
<dbReference type="PROSITE" id="PS50039">
    <property type="entry name" value="FORK_HEAD_3"/>
    <property type="match status" value="1"/>
</dbReference>
<dbReference type="STRING" id="126957.T1IL75"/>
<evidence type="ECO:0000259" key="7">
    <source>
        <dbReference type="PROSITE" id="PS50039"/>
    </source>
</evidence>
<dbReference type="InterPro" id="IPR030456">
    <property type="entry name" value="TF_fork_head_CS_2"/>
</dbReference>
<dbReference type="PRINTS" id="PR00053">
    <property type="entry name" value="FORKHEAD"/>
</dbReference>
<dbReference type="eggNOG" id="KOG2294">
    <property type="taxonomic scope" value="Eukaryota"/>
</dbReference>
<dbReference type="InterPro" id="IPR001766">
    <property type="entry name" value="Fork_head_dom"/>
</dbReference>
<evidence type="ECO:0000256" key="6">
    <source>
        <dbReference type="PROSITE-ProRule" id="PRU00089"/>
    </source>
</evidence>
<dbReference type="CDD" id="cd20028">
    <property type="entry name" value="FH_FOXL2"/>
    <property type="match status" value="1"/>
</dbReference>
<dbReference type="SUPFAM" id="SSF46785">
    <property type="entry name" value="Winged helix' DNA-binding domain"/>
    <property type="match status" value="1"/>
</dbReference>
<evidence type="ECO:0000313" key="8">
    <source>
        <dbReference type="EnsemblMetazoa" id="SMAR001695-PA"/>
    </source>
</evidence>
<dbReference type="Gene3D" id="1.10.10.10">
    <property type="entry name" value="Winged helix-like DNA-binding domain superfamily/Winged helix DNA-binding domain"/>
    <property type="match status" value="1"/>
</dbReference>
<protein>
    <recommendedName>
        <fullName evidence="7">Fork-head domain-containing protein</fullName>
    </recommendedName>
</protein>
<dbReference type="PANTHER" id="PTHR11829:SF411">
    <property type="entry name" value="FORKHEAD BOX PROTEIN L2"/>
    <property type="match status" value="1"/>
</dbReference>
<accession>T1IL75</accession>
<evidence type="ECO:0000256" key="2">
    <source>
        <dbReference type="ARBA" id="ARBA00023015"/>
    </source>
</evidence>
<dbReference type="GO" id="GO:0005634">
    <property type="term" value="C:nucleus"/>
    <property type="evidence" value="ECO:0007669"/>
    <property type="project" value="UniProtKB-SubCell"/>
</dbReference>
<evidence type="ECO:0000256" key="5">
    <source>
        <dbReference type="ARBA" id="ARBA00023242"/>
    </source>
</evidence>